<sequence length="40" mass="4354">MAITIAASLEQKTQAARSGSIRQQLKFALIRLARAVLQSL</sequence>
<dbReference type="AlphaFoldDB" id="A0AAV3XIX6"/>
<proteinExistence type="predicted"/>
<keyword evidence="2" id="KW-1185">Reference proteome</keyword>
<accession>A0AAV3XIX6</accession>
<reference evidence="1" key="1">
    <citation type="submission" date="2019-10" db="EMBL/GenBank/DDBJ databases">
        <title>Draft genome sequece of Microseira wollei NIES-4236.</title>
        <authorList>
            <person name="Yamaguchi H."/>
            <person name="Suzuki S."/>
            <person name="Kawachi M."/>
        </authorList>
    </citation>
    <scope>NUCLEOTIDE SEQUENCE</scope>
    <source>
        <strain evidence="1">NIES-4236</strain>
    </source>
</reference>
<gene>
    <name evidence="1" type="ORF">MiSe_54870</name>
</gene>
<organism evidence="1 2">
    <name type="scientific">Microseira wollei NIES-4236</name>
    <dbReference type="NCBI Taxonomy" id="2530354"/>
    <lineage>
        <taxon>Bacteria</taxon>
        <taxon>Bacillati</taxon>
        <taxon>Cyanobacteriota</taxon>
        <taxon>Cyanophyceae</taxon>
        <taxon>Oscillatoriophycideae</taxon>
        <taxon>Aerosakkonematales</taxon>
        <taxon>Aerosakkonemataceae</taxon>
        <taxon>Microseira</taxon>
    </lineage>
</organism>
<name>A0AAV3XIX6_9CYAN</name>
<dbReference type="Proteomes" id="UP001050975">
    <property type="component" value="Unassembled WGS sequence"/>
</dbReference>
<dbReference type="EMBL" id="BLAY01000096">
    <property type="protein sequence ID" value="GET40676.1"/>
    <property type="molecule type" value="Genomic_DNA"/>
</dbReference>
<evidence type="ECO:0000313" key="2">
    <source>
        <dbReference type="Proteomes" id="UP001050975"/>
    </source>
</evidence>
<comment type="caution">
    <text evidence="1">The sequence shown here is derived from an EMBL/GenBank/DDBJ whole genome shotgun (WGS) entry which is preliminary data.</text>
</comment>
<evidence type="ECO:0000313" key="1">
    <source>
        <dbReference type="EMBL" id="GET40676.1"/>
    </source>
</evidence>
<protein>
    <submittedName>
        <fullName evidence="1">Uncharacterized protein</fullName>
    </submittedName>
</protein>